<dbReference type="GO" id="GO:0006355">
    <property type="term" value="P:regulation of DNA-templated transcription"/>
    <property type="evidence" value="ECO:0007669"/>
    <property type="project" value="InterPro"/>
</dbReference>
<dbReference type="Proteomes" id="UP000515121">
    <property type="component" value="Unplaced"/>
</dbReference>
<keyword evidence="1" id="KW-0805">Transcription regulation</keyword>
<name>A0A6P5ZYS6_DURZI</name>
<dbReference type="OrthoDB" id="1000520at2759"/>
<evidence type="ECO:0000256" key="2">
    <source>
        <dbReference type="ARBA" id="ARBA00023125"/>
    </source>
</evidence>
<gene>
    <name evidence="7" type="primary">LOC111304897</name>
</gene>
<dbReference type="KEGG" id="dzi:111304897"/>
<evidence type="ECO:0000256" key="4">
    <source>
        <dbReference type="ARBA" id="ARBA00023242"/>
    </source>
</evidence>
<sequence length="134" mass="15263">MSGCSCNDIVGYRFHPTDKELIDHYLWNKTLDRDSAVQAIGEVAGDLCDWESGELCRFSDTMMMKLVMKKLQGQEDNQNWQQEDFGFLTGSCSKRKWSLGQKFSDINVDELLTDLRKINGFNKLGNEVASAQKV</sequence>
<organism evidence="6 7">
    <name type="scientific">Durio zibethinus</name>
    <name type="common">Durian</name>
    <dbReference type="NCBI Taxonomy" id="66656"/>
    <lineage>
        <taxon>Eukaryota</taxon>
        <taxon>Viridiplantae</taxon>
        <taxon>Streptophyta</taxon>
        <taxon>Embryophyta</taxon>
        <taxon>Tracheophyta</taxon>
        <taxon>Spermatophyta</taxon>
        <taxon>Magnoliopsida</taxon>
        <taxon>eudicotyledons</taxon>
        <taxon>Gunneridae</taxon>
        <taxon>Pentapetalae</taxon>
        <taxon>rosids</taxon>
        <taxon>malvids</taxon>
        <taxon>Malvales</taxon>
        <taxon>Malvaceae</taxon>
        <taxon>Helicteroideae</taxon>
        <taxon>Durio</taxon>
    </lineage>
</organism>
<keyword evidence="2" id="KW-0238">DNA-binding</keyword>
<dbReference type="InterPro" id="IPR036093">
    <property type="entry name" value="NAC_dom_sf"/>
</dbReference>
<feature type="domain" description="NAC" evidence="5">
    <location>
        <begin position="10"/>
        <end position="59"/>
    </location>
</feature>
<reference evidence="7" key="1">
    <citation type="submission" date="2025-08" db="UniProtKB">
        <authorList>
            <consortium name="RefSeq"/>
        </authorList>
    </citation>
    <scope>IDENTIFICATION</scope>
    <source>
        <tissue evidence="7">Fruit stalk</tissue>
    </source>
</reference>
<dbReference type="InterPro" id="IPR003441">
    <property type="entry name" value="NAC-dom"/>
</dbReference>
<keyword evidence="4" id="KW-0539">Nucleus</keyword>
<keyword evidence="3" id="KW-0804">Transcription</keyword>
<dbReference type="RefSeq" id="XP_022757655.1">
    <property type="nucleotide sequence ID" value="XM_022901920.1"/>
</dbReference>
<evidence type="ECO:0000313" key="6">
    <source>
        <dbReference type="Proteomes" id="UP000515121"/>
    </source>
</evidence>
<proteinExistence type="predicted"/>
<dbReference type="Pfam" id="PF02365">
    <property type="entry name" value="NAM"/>
    <property type="match status" value="1"/>
</dbReference>
<evidence type="ECO:0000256" key="3">
    <source>
        <dbReference type="ARBA" id="ARBA00023163"/>
    </source>
</evidence>
<dbReference type="AlphaFoldDB" id="A0A6P5ZYS6"/>
<accession>A0A6P5ZYS6</accession>
<keyword evidence="6" id="KW-1185">Reference proteome</keyword>
<evidence type="ECO:0000256" key="1">
    <source>
        <dbReference type="ARBA" id="ARBA00023015"/>
    </source>
</evidence>
<dbReference type="SUPFAM" id="SSF101941">
    <property type="entry name" value="NAC domain"/>
    <property type="match status" value="1"/>
</dbReference>
<dbReference type="GO" id="GO:0003677">
    <property type="term" value="F:DNA binding"/>
    <property type="evidence" value="ECO:0007669"/>
    <property type="project" value="UniProtKB-KW"/>
</dbReference>
<dbReference type="GeneID" id="111304897"/>
<protein>
    <submittedName>
        <fullName evidence="7">Uncharacterized protein LOC111304897</fullName>
    </submittedName>
</protein>
<evidence type="ECO:0000313" key="7">
    <source>
        <dbReference type="RefSeq" id="XP_022757655.1"/>
    </source>
</evidence>
<evidence type="ECO:0000259" key="5">
    <source>
        <dbReference type="Pfam" id="PF02365"/>
    </source>
</evidence>